<accession>A0A444ZDM7</accession>
<evidence type="ECO:0000313" key="1">
    <source>
        <dbReference type="EMBL" id="RYR12273.1"/>
    </source>
</evidence>
<organism evidence="1 2">
    <name type="scientific">Arachis hypogaea</name>
    <name type="common">Peanut</name>
    <dbReference type="NCBI Taxonomy" id="3818"/>
    <lineage>
        <taxon>Eukaryota</taxon>
        <taxon>Viridiplantae</taxon>
        <taxon>Streptophyta</taxon>
        <taxon>Embryophyta</taxon>
        <taxon>Tracheophyta</taxon>
        <taxon>Spermatophyta</taxon>
        <taxon>Magnoliopsida</taxon>
        <taxon>eudicotyledons</taxon>
        <taxon>Gunneridae</taxon>
        <taxon>Pentapetalae</taxon>
        <taxon>rosids</taxon>
        <taxon>fabids</taxon>
        <taxon>Fabales</taxon>
        <taxon>Fabaceae</taxon>
        <taxon>Papilionoideae</taxon>
        <taxon>50 kb inversion clade</taxon>
        <taxon>dalbergioids sensu lato</taxon>
        <taxon>Dalbergieae</taxon>
        <taxon>Pterocarpus clade</taxon>
        <taxon>Arachis</taxon>
    </lineage>
</organism>
<reference evidence="1 2" key="1">
    <citation type="submission" date="2019-01" db="EMBL/GenBank/DDBJ databases">
        <title>Sequencing of cultivated peanut Arachis hypogaea provides insights into genome evolution and oil improvement.</title>
        <authorList>
            <person name="Chen X."/>
        </authorList>
    </citation>
    <scope>NUCLEOTIDE SEQUENCE [LARGE SCALE GENOMIC DNA]</scope>
    <source>
        <strain evidence="2">cv. Fuhuasheng</strain>
        <tissue evidence="1">Leaves</tissue>
    </source>
</reference>
<protein>
    <submittedName>
        <fullName evidence="1">Uncharacterized protein</fullName>
    </submittedName>
</protein>
<keyword evidence="2" id="KW-1185">Reference proteome</keyword>
<dbReference type="AlphaFoldDB" id="A0A444ZDM7"/>
<dbReference type="PANTHER" id="PTHR46087:SF11">
    <property type="entry name" value="PROTEIN SEMI-ROLLED LEAF 2"/>
    <property type="match status" value="1"/>
</dbReference>
<dbReference type="STRING" id="3818.A0A444ZDM7"/>
<dbReference type="InterPro" id="IPR055296">
    <property type="entry name" value="SRL2-like"/>
</dbReference>
<comment type="caution">
    <text evidence="1">The sequence shown here is derived from an EMBL/GenBank/DDBJ whole genome shotgun (WGS) entry which is preliminary data.</text>
</comment>
<sequence length="135" mass="15111">MIWFAGNQQLILASVIRHLDHKNVLHDPHLKASIIQVATSLAVQIRIGRGLVEFGFVDDLCRHLRKSLQAFGEFVGEQELNSNILLQISIEECLLKFFKRVSDVRPLLDLMAITLENLPFGVLARASIGSLIILA</sequence>
<name>A0A444ZDM7_ARAHY</name>
<gene>
    <name evidence="1" type="ORF">Ahy_B04g069807</name>
</gene>
<dbReference type="Proteomes" id="UP000289738">
    <property type="component" value="Chromosome B04"/>
</dbReference>
<proteinExistence type="predicted"/>
<dbReference type="PANTHER" id="PTHR46087">
    <property type="entry name" value="PUTATIVE, EXPRESSED-RELATED"/>
    <property type="match status" value="1"/>
</dbReference>
<evidence type="ECO:0000313" key="2">
    <source>
        <dbReference type="Proteomes" id="UP000289738"/>
    </source>
</evidence>
<dbReference type="EMBL" id="SDMP01000014">
    <property type="protein sequence ID" value="RYR12273.1"/>
    <property type="molecule type" value="Genomic_DNA"/>
</dbReference>